<protein>
    <submittedName>
        <fullName evidence="2">Uncharacterized protein</fullName>
    </submittedName>
</protein>
<reference evidence="2 3" key="1">
    <citation type="submission" date="2014-08" db="EMBL/GenBank/DDBJ databases">
        <title>Genome sequences of NCPPB Pectobacterium isolates.</title>
        <authorList>
            <person name="Glover R.H."/>
            <person name="Sapp M."/>
            <person name="Elphinstone J."/>
        </authorList>
    </citation>
    <scope>NUCLEOTIDE SEQUENCE [LARGE SCALE GENOMIC DNA]</scope>
    <source>
        <strain evidence="2 3">NCPPB 2795</strain>
    </source>
</reference>
<dbReference type="EMBL" id="JQHM01000001">
    <property type="protein sequence ID" value="KFX07274.1"/>
    <property type="molecule type" value="Genomic_DNA"/>
</dbReference>
<dbReference type="AlphaFoldDB" id="A0A093S375"/>
<keyword evidence="1" id="KW-0472">Membrane</keyword>
<feature type="transmembrane region" description="Helical" evidence="1">
    <location>
        <begin position="54"/>
        <end position="71"/>
    </location>
</feature>
<dbReference type="eggNOG" id="ENOG5031HZN">
    <property type="taxonomic scope" value="Bacteria"/>
</dbReference>
<name>A0A093S375_9GAMM</name>
<organism evidence="2 3">
    <name type="scientific">Pectobacterium betavasculorum</name>
    <dbReference type="NCBI Taxonomy" id="55207"/>
    <lineage>
        <taxon>Bacteria</taxon>
        <taxon>Pseudomonadati</taxon>
        <taxon>Pseudomonadota</taxon>
        <taxon>Gammaproteobacteria</taxon>
        <taxon>Enterobacterales</taxon>
        <taxon>Pectobacteriaceae</taxon>
        <taxon>Pectobacterium</taxon>
    </lineage>
</organism>
<dbReference type="RefSeq" id="WP_039322560.1">
    <property type="nucleotide sequence ID" value="NZ_JQHM01000001.1"/>
</dbReference>
<sequence>MIFTIAYVTILLWAGWCVFSDHVKDGVIGKLMYSALSVSCMGALIGGSGSDRQADSIILLCIAMIGIRHFVLKQINLSKN</sequence>
<evidence type="ECO:0000313" key="2">
    <source>
        <dbReference type="EMBL" id="KFX07274.1"/>
    </source>
</evidence>
<keyword evidence="1" id="KW-1133">Transmembrane helix</keyword>
<keyword evidence="1" id="KW-0812">Transmembrane</keyword>
<proteinExistence type="predicted"/>
<dbReference type="Proteomes" id="UP000032874">
    <property type="component" value="Unassembled WGS sequence"/>
</dbReference>
<feature type="transmembrane region" description="Helical" evidence="1">
    <location>
        <begin position="30"/>
        <end position="47"/>
    </location>
</feature>
<comment type="caution">
    <text evidence="2">The sequence shown here is derived from an EMBL/GenBank/DDBJ whole genome shotgun (WGS) entry which is preliminary data.</text>
</comment>
<dbReference type="STRING" id="55207.KP22_04070"/>
<evidence type="ECO:0000256" key="1">
    <source>
        <dbReference type="SAM" id="Phobius"/>
    </source>
</evidence>
<accession>A0A093S375</accession>
<gene>
    <name evidence="2" type="ORF">KP22_04070</name>
</gene>
<evidence type="ECO:0000313" key="3">
    <source>
        <dbReference type="Proteomes" id="UP000032874"/>
    </source>
</evidence>